<feature type="transmembrane region" description="Helical" evidence="1">
    <location>
        <begin position="63"/>
        <end position="82"/>
    </location>
</feature>
<feature type="transmembrane region" description="Helical" evidence="1">
    <location>
        <begin position="38"/>
        <end position="57"/>
    </location>
</feature>
<sequence length="245" mass="27190">MELLRNPFFWVYLSGLAAGCSLGYLFKRLSKDKSGGTGFALFLSVALTAFSSGIVVSPDFLSAPVLLLLPFTGAAVIGFLIGRFPFASFPPVLLVFGALYLLVYLQIQNEPGIPVHEYPLRISVLRFTDTGSVLELSHRGKAQLIEIEGESFSIEGESISLTPYVPWPRREYLYARGLVTEAGEEVSLSEFQEDRPVLDLSEVLSHLMGDLGIWHRANLSKGFFNIHLLQSYTIDSVFFHSEEGY</sequence>
<reference evidence="2 3" key="1">
    <citation type="submission" date="2017-03" db="EMBL/GenBank/DDBJ databases">
        <title>Draft Genome sequence of Marispirochaeta sp. strain JC444.</title>
        <authorList>
            <person name="Shivani Y."/>
            <person name="Subhash Y."/>
            <person name="Sasikala C."/>
            <person name="Ramana C."/>
        </authorList>
    </citation>
    <scope>NUCLEOTIDE SEQUENCE [LARGE SCALE GENOMIC DNA]</scope>
    <source>
        <strain evidence="2 3">JC444</strain>
    </source>
</reference>
<proteinExistence type="predicted"/>
<dbReference type="STRING" id="1963862.B4O97_08930"/>
<feature type="transmembrane region" description="Helical" evidence="1">
    <location>
        <begin position="89"/>
        <end position="107"/>
    </location>
</feature>
<comment type="caution">
    <text evidence="2">The sequence shown here is derived from an EMBL/GenBank/DDBJ whole genome shotgun (WGS) entry which is preliminary data.</text>
</comment>
<gene>
    <name evidence="2" type="ORF">B4O97_08930</name>
</gene>
<organism evidence="2 3">
    <name type="scientific">Marispirochaeta aestuarii</name>
    <dbReference type="NCBI Taxonomy" id="1963862"/>
    <lineage>
        <taxon>Bacteria</taxon>
        <taxon>Pseudomonadati</taxon>
        <taxon>Spirochaetota</taxon>
        <taxon>Spirochaetia</taxon>
        <taxon>Spirochaetales</taxon>
        <taxon>Spirochaetaceae</taxon>
        <taxon>Marispirochaeta</taxon>
    </lineage>
</organism>
<keyword evidence="3" id="KW-1185">Reference proteome</keyword>
<dbReference type="RefSeq" id="WP_083050166.1">
    <property type="nucleotide sequence ID" value="NZ_CAXXQO010000003.1"/>
</dbReference>
<dbReference type="Proteomes" id="UP000192343">
    <property type="component" value="Unassembled WGS sequence"/>
</dbReference>
<keyword evidence="1" id="KW-1133">Transmembrane helix</keyword>
<accession>A0A1Y1RXV6</accession>
<dbReference type="PROSITE" id="PS51257">
    <property type="entry name" value="PROKAR_LIPOPROTEIN"/>
    <property type="match status" value="1"/>
</dbReference>
<evidence type="ECO:0000313" key="2">
    <source>
        <dbReference type="EMBL" id="ORC35291.1"/>
    </source>
</evidence>
<dbReference type="AlphaFoldDB" id="A0A1Y1RXV6"/>
<dbReference type="EMBL" id="MWQY01000009">
    <property type="protein sequence ID" value="ORC35291.1"/>
    <property type="molecule type" value="Genomic_DNA"/>
</dbReference>
<evidence type="ECO:0000313" key="3">
    <source>
        <dbReference type="Proteomes" id="UP000192343"/>
    </source>
</evidence>
<keyword evidence="1" id="KW-0812">Transmembrane</keyword>
<name>A0A1Y1RXV6_9SPIO</name>
<evidence type="ECO:0000256" key="1">
    <source>
        <dbReference type="SAM" id="Phobius"/>
    </source>
</evidence>
<protein>
    <submittedName>
        <fullName evidence="2">Uncharacterized protein</fullName>
    </submittedName>
</protein>
<feature type="transmembrane region" description="Helical" evidence="1">
    <location>
        <begin position="6"/>
        <end position="26"/>
    </location>
</feature>
<keyword evidence="1" id="KW-0472">Membrane</keyword>